<organism evidence="1">
    <name type="scientific">Rhizophora mucronata</name>
    <name type="common">Asiatic mangrove</name>
    <dbReference type="NCBI Taxonomy" id="61149"/>
    <lineage>
        <taxon>Eukaryota</taxon>
        <taxon>Viridiplantae</taxon>
        <taxon>Streptophyta</taxon>
        <taxon>Embryophyta</taxon>
        <taxon>Tracheophyta</taxon>
        <taxon>Spermatophyta</taxon>
        <taxon>Magnoliopsida</taxon>
        <taxon>eudicotyledons</taxon>
        <taxon>Gunneridae</taxon>
        <taxon>Pentapetalae</taxon>
        <taxon>rosids</taxon>
        <taxon>fabids</taxon>
        <taxon>Malpighiales</taxon>
        <taxon>Rhizophoraceae</taxon>
        <taxon>Rhizophora</taxon>
    </lineage>
</organism>
<reference evidence="1" key="1">
    <citation type="submission" date="2018-02" db="EMBL/GenBank/DDBJ databases">
        <title>Rhizophora mucronata_Transcriptome.</title>
        <authorList>
            <person name="Meera S.P."/>
            <person name="Sreeshan A."/>
            <person name="Augustine A."/>
        </authorList>
    </citation>
    <scope>NUCLEOTIDE SEQUENCE</scope>
    <source>
        <tissue evidence="1">Leaf</tissue>
    </source>
</reference>
<accession>A0A2P2KFQ9</accession>
<name>A0A2P2KFQ9_RHIMU</name>
<dbReference type="EMBL" id="GGEC01024072">
    <property type="protein sequence ID" value="MBX04556.1"/>
    <property type="molecule type" value="Transcribed_RNA"/>
</dbReference>
<proteinExistence type="predicted"/>
<protein>
    <submittedName>
        <fullName evidence="1">Uncharacterized protein MANES_01G229100</fullName>
    </submittedName>
</protein>
<evidence type="ECO:0000313" key="1">
    <source>
        <dbReference type="EMBL" id="MBX04556.1"/>
    </source>
</evidence>
<sequence>MKHHRLNHC</sequence>